<dbReference type="Pfam" id="PF07364">
    <property type="entry name" value="DUF1485"/>
    <property type="match status" value="1"/>
</dbReference>
<dbReference type="InterPro" id="IPR009197">
    <property type="entry name" value="MlrC"/>
</dbReference>
<dbReference type="RefSeq" id="WP_142640323.1">
    <property type="nucleotide sequence ID" value="NZ_CANMQC010000015.1"/>
</dbReference>
<evidence type="ECO:0000313" key="5">
    <source>
        <dbReference type="Proteomes" id="UP000319555"/>
    </source>
</evidence>
<dbReference type="AlphaFoldDB" id="A0A521FET8"/>
<protein>
    <recommendedName>
        <fullName evidence="1">Microcystinase C</fullName>
        <shortName evidence="1">MlrC</shortName>
    </recommendedName>
</protein>
<name>A0A521FET8_9RHOB</name>
<dbReference type="InterPro" id="IPR015995">
    <property type="entry name" value="MlrC_N"/>
</dbReference>
<dbReference type="Pfam" id="PF07171">
    <property type="entry name" value="MlrC_C"/>
    <property type="match status" value="1"/>
</dbReference>
<keyword evidence="1" id="KW-0645">Protease</keyword>
<dbReference type="GO" id="GO:0046872">
    <property type="term" value="F:metal ion binding"/>
    <property type="evidence" value="ECO:0007669"/>
    <property type="project" value="UniProtKB-KW"/>
</dbReference>
<keyword evidence="1" id="KW-0482">Metalloprotease</keyword>
<evidence type="ECO:0000259" key="3">
    <source>
        <dbReference type="Pfam" id="PF07364"/>
    </source>
</evidence>
<evidence type="ECO:0000256" key="1">
    <source>
        <dbReference type="PIRNR" id="PIRNR012702"/>
    </source>
</evidence>
<evidence type="ECO:0000313" key="4">
    <source>
        <dbReference type="EMBL" id="SMO94717.1"/>
    </source>
</evidence>
<evidence type="ECO:0000259" key="2">
    <source>
        <dbReference type="Pfam" id="PF07171"/>
    </source>
</evidence>
<comment type="function">
    <text evidence="1">Involved in peptidolytic degradation of cyclic heptapeptide hepatotoxin microcystin (MC).</text>
</comment>
<dbReference type="GO" id="GO:0008237">
    <property type="term" value="F:metallopeptidase activity"/>
    <property type="evidence" value="ECO:0007669"/>
    <property type="project" value="UniProtKB-KW"/>
</dbReference>
<feature type="domain" description="Microcystin LR degradation protein MlrC N-terminal" evidence="3">
    <location>
        <begin position="5"/>
        <end position="297"/>
    </location>
</feature>
<keyword evidence="1" id="KW-0378">Hydrolase</keyword>
<keyword evidence="1" id="KW-0479">Metal-binding</keyword>
<reference evidence="4 5" key="1">
    <citation type="submission" date="2017-05" db="EMBL/GenBank/DDBJ databases">
        <authorList>
            <person name="Varghese N."/>
            <person name="Submissions S."/>
        </authorList>
    </citation>
    <scope>NUCLEOTIDE SEQUENCE [LARGE SCALE GENOMIC DNA]</scope>
    <source>
        <strain evidence="4 5">DSM 28009</strain>
    </source>
</reference>
<dbReference type="PIRSF" id="PIRSF012702">
    <property type="entry name" value="UCP012702"/>
    <property type="match status" value="1"/>
</dbReference>
<dbReference type="Proteomes" id="UP000319555">
    <property type="component" value="Unassembled WGS sequence"/>
</dbReference>
<proteinExistence type="inferred from homology"/>
<accession>A0A521FET8</accession>
<dbReference type="GO" id="GO:0006508">
    <property type="term" value="P:proteolysis"/>
    <property type="evidence" value="ECO:0007669"/>
    <property type="project" value="UniProtKB-KW"/>
</dbReference>
<comment type="similarity">
    <text evidence="1">Belongs to the peptidase M81 family.</text>
</comment>
<comment type="cofactor">
    <cofactor evidence="1">
        <name>Zn(2+)</name>
        <dbReference type="ChEBI" id="CHEBI:29105"/>
    </cofactor>
    <text evidence="1">Binds 1 zinc ion per subunit.</text>
</comment>
<dbReference type="OrthoDB" id="9782658at2"/>
<gene>
    <name evidence="4" type="ORF">SAMN06265380_12125</name>
</gene>
<sequence length="513" mass="55267">MKVPKIALLGAILESNRFAPPADLSDFKSLTWLSGDALMSEARFATPKLAIEFAAFVRAMDATGDWTPVPCILAASHPAGPVRKTVIEEIIVTSEDMLRSAGPVDAVYICNHGAMVAEHDHDPDGLLMSHIRRVVGPDVPVVATLDLHANISQQMVDACDLIVGYRTNPHVDQIERGEEAAFSLRRVLASGVRPQTAHVKLPLVPASVTLLSAEHPYGTLIDHGQRRQAEGRGEILNVSIFGNFLFSDTPDNGLSIVVTAREDQKAASALAEELADMAWSLRKDFVRKLTSVTEAISISADQARAPVIFSDAGDNPGGGGSGRTTELLAALHAAKAEECLYGSFCDPELVNEAHRIGVGGKFRAQFNRSSDSSVFWAQWDVPFEADAEVLGLHNGDVVGELGMTAGRRLALGPSAALRIGGITVVVITDRTQTADPVFFHMFGLDIASARTVVVKSRGHFRAGFSNWFGPNQVFEVDTGGLTSPVHDRWPFANLPRPNFPMDIDASWSAQLLR</sequence>
<dbReference type="EMBL" id="FXTE01000021">
    <property type="protein sequence ID" value="SMO94717.1"/>
    <property type="molecule type" value="Genomic_DNA"/>
</dbReference>
<keyword evidence="5" id="KW-1185">Reference proteome</keyword>
<organism evidence="4 5">
    <name type="scientific">Ruegeria faecimaris</name>
    <dbReference type="NCBI Taxonomy" id="686389"/>
    <lineage>
        <taxon>Bacteria</taxon>
        <taxon>Pseudomonadati</taxon>
        <taxon>Pseudomonadota</taxon>
        <taxon>Alphaproteobacteria</taxon>
        <taxon>Rhodobacterales</taxon>
        <taxon>Roseobacteraceae</taxon>
        <taxon>Ruegeria</taxon>
    </lineage>
</organism>
<feature type="domain" description="Microcystin LR degradation protein MlrC C-terminal" evidence="2">
    <location>
        <begin position="310"/>
        <end position="492"/>
    </location>
</feature>
<dbReference type="InterPro" id="IPR010799">
    <property type="entry name" value="MlrC_C"/>
</dbReference>